<feature type="transmembrane region" description="Helical" evidence="1">
    <location>
        <begin position="54"/>
        <end position="73"/>
    </location>
</feature>
<accession>A0A2M9WKJ7</accession>
<reference evidence="2 3" key="1">
    <citation type="submission" date="2016-10" db="EMBL/GenBank/DDBJ databases">
        <title>WGS of isloates from the oral cavity of healthy individuals.</title>
        <authorList>
            <person name="Sharma S."/>
            <person name="Pal V.K."/>
            <person name="Patil P.B."/>
            <person name="Korpole S."/>
            <person name="Grover V."/>
        </authorList>
    </citation>
    <scope>NUCLEOTIDE SEQUENCE [LARGE SCALE GENOMIC DNA]</scope>
    <source>
        <strain evidence="2 3">DISK12</strain>
    </source>
</reference>
<organism evidence="2 3">
    <name type="scientific">Lactobacillus crispatus</name>
    <dbReference type="NCBI Taxonomy" id="47770"/>
    <lineage>
        <taxon>Bacteria</taxon>
        <taxon>Bacillati</taxon>
        <taxon>Bacillota</taxon>
        <taxon>Bacilli</taxon>
        <taxon>Lactobacillales</taxon>
        <taxon>Lactobacillaceae</taxon>
        <taxon>Lactobacillus</taxon>
    </lineage>
</organism>
<dbReference type="Proteomes" id="UP000231914">
    <property type="component" value="Unassembled WGS sequence"/>
</dbReference>
<sequence length="100" mass="11016">MLNPLFLFPYVILPVMNMLLAASMIAVHLVPASAYNVLSGTPGPLVAFIATNGTWQALVFSLLLFALDILLYLPIIKMSKDVQDEIDLLNDKEAGYKHVK</sequence>
<evidence type="ECO:0000313" key="2">
    <source>
        <dbReference type="EMBL" id="PJZ10950.1"/>
    </source>
</evidence>
<dbReference type="EMBL" id="MKXG01000393">
    <property type="protein sequence ID" value="PJZ10950.1"/>
    <property type="molecule type" value="Genomic_DNA"/>
</dbReference>
<dbReference type="GO" id="GO:1902815">
    <property type="term" value="P:N,N'-diacetylchitobiose import"/>
    <property type="evidence" value="ECO:0007669"/>
    <property type="project" value="TreeGrafter"/>
</dbReference>
<feature type="transmembrane region" description="Helical" evidence="1">
    <location>
        <begin position="7"/>
        <end position="34"/>
    </location>
</feature>
<evidence type="ECO:0000256" key="1">
    <source>
        <dbReference type="SAM" id="Phobius"/>
    </source>
</evidence>
<dbReference type="PANTHER" id="PTHR33989:SF4">
    <property type="entry name" value="PTS SYSTEM N,N'-DIACETYLCHITOBIOSE-SPECIFIC EIIC COMPONENT"/>
    <property type="match status" value="1"/>
</dbReference>
<evidence type="ECO:0000313" key="3">
    <source>
        <dbReference type="Proteomes" id="UP000231914"/>
    </source>
</evidence>
<dbReference type="GO" id="GO:0005886">
    <property type="term" value="C:plasma membrane"/>
    <property type="evidence" value="ECO:0007669"/>
    <property type="project" value="TreeGrafter"/>
</dbReference>
<dbReference type="AlphaFoldDB" id="A0A2M9WKJ7"/>
<keyword evidence="1" id="KW-0812">Transmembrane</keyword>
<protein>
    <recommendedName>
        <fullName evidence="4">PTS sugar transporter subunit IIC</fullName>
    </recommendedName>
</protein>
<name>A0A2M9WKJ7_9LACO</name>
<evidence type="ECO:0008006" key="4">
    <source>
        <dbReference type="Google" id="ProtNLM"/>
    </source>
</evidence>
<keyword evidence="1" id="KW-1133">Transmembrane helix</keyword>
<comment type="caution">
    <text evidence="2">The sequence shown here is derived from an EMBL/GenBank/DDBJ whole genome shotgun (WGS) entry which is preliminary data.</text>
</comment>
<gene>
    <name evidence="2" type="ORF">BHU41_13575</name>
</gene>
<keyword evidence="1" id="KW-0472">Membrane</keyword>
<dbReference type="InterPro" id="IPR051088">
    <property type="entry name" value="PTS_Sugar-EIIC/EIIB"/>
</dbReference>
<dbReference type="PANTHER" id="PTHR33989">
    <property type="match status" value="1"/>
</dbReference>
<proteinExistence type="predicted"/>